<dbReference type="OrthoDB" id="331602at2759"/>
<gene>
    <name evidence="2" type="ORF">CUNI_LOCUS17528</name>
</gene>
<keyword evidence="3" id="KW-1185">Reference proteome</keyword>
<sequence>MDSFSESTELIKMKDKYNRFLKEEDSITFGNTRHNLLPDFDETPVKAPRLLNNSGSKRSFAMAVSFEETDLRKQLAERDADVILLKANLTQLEKRLSSMDVMAREARINYDREIVKLKAEKDREACKAVELKSKLHYVMEKEKNSREEMQRLETELQHQKLEMDKKLQAANKEKVDLAERAQQAKSAWLEAEAEMHSQMVEHTREISDLHMKLAEAQAQLELRKQLQIENSELQQELDKLKAVLQQEQDKNKVCIVDVSI</sequence>
<dbReference type="EMBL" id="CAJHNH020005001">
    <property type="protein sequence ID" value="CAG5131970.1"/>
    <property type="molecule type" value="Genomic_DNA"/>
</dbReference>
<name>A0A8S3ZVJ0_9EUPU</name>
<organism evidence="2 3">
    <name type="scientific">Candidula unifasciata</name>
    <dbReference type="NCBI Taxonomy" id="100452"/>
    <lineage>
        <taxon>Eukaryota</taxon>
        <taxon>Metazoa</taxon>
        <taxon>Spiralia</taxon>
        <taxon>Lophotrochozoa</taxon>
        <taxon>Mollusca</taxon>
        <taxon>Gastropoda</taxon>
        <taxon>Heterobranchia</taxon>
        <taxon>Euthyneura</taxon>
        <taxon>Panpulmonata</taxon>
        <taxon>Eupulmonata</taxon>
        <taxon>Stylommatophora</taxon>
        <taxon>Helicina</taxon>
        <taxon>Helicoidea</taxon>
        <taxon>Geomitridae</taxon>
        <taxon>Candidula</taxon>
    </lineage>
</organism>
<reference evidence="2" key="1">
    <citation type="submission" date="2021-04" db="EMBL/GenBank/DDBJ databases">
        <authorList>
            <consortium name="Molecular Ecology Group"/>
        </authorList>
    </citation>
    <scope>NUCLEOTIDE SEQUENCE</scope>
</reference>
<evidence type="ECO:0000256" key="1">
    <source>
        <dbReference type="SAM" id="Coils"/>
    </source>
</evidence>
<evidence type="ECO:0000313" key="3">
    <source>
        <dbReference type="Proteomes" id="UP000678393"/>
    </source>
</evidence>
<dbReference type="Proteomes" id="UP000678393">
    <property type="component" value="Unassembled WGS sequence"/>
</dbReference>
<protein>
    <submittedName>
        <fullName evidence="2">Uncharacterized protein</fullName>
    </submittedName>
</protein>
<accession>A0A8S3ZVJ0</accession>
<evidence type="ECO:0000313" key="2">
    <source>
        <dbReference type="EMBL" id="CAG5131970.1"/>
    </source>
</evidence>
<keyword evidence="1" id="KW-0175">Coiled coil</keyword>
<dbReference type="AlphaFoldDB" id="A0A8S3ZVJ0"/>
<comment type="caution">
    <text evidence="2">The sequence shown here is derived from an EMBL/GenBank/DDBJ whole genome shotgun (WGS) entry which is preliminary data.</text>
</comment>
<feature type="coiled-coil region" evidence="1">
    <location>
        <begin position="114"/>
        <end position="250"/>
    </location>
</feature>
<proteinExistence type="predicted"/>